<reference evidence="1 2" key="1">
    <citation type="journal article" date="2024" name="Int. J. Syst. Evol. Microbiol.">
        <title>Clostridium omnivorum sp. nov., isolated from anoxic soil under the treatment of reductive soil disinfestation.</title>
        <authorList>
            <person name="Ueki A."/>
            <person name="Tonouchi A."/>
            <person name="Kaku N."/>
            <person name="Honma S."/>
            <person name="Ueki K."/>
        </authorList>
    </citation>
    <scope>NUCLEOTIDE SEQUENCE [LARGE SCALE GENOMIC DNA]</scope>
    <source>
        <strain evidence="1 2">E14</strain>
    </source>
</reference>
<dbReference type="RefSeq" id="WP_264852345.1">
    <property type="nucleotide sequence ID" value="NZ_BRXR01000002.1"/>
</dbReference>
<comment type="caution">
    <text evidence="1">The sequence shown here is derived from an EMBL/GenBank/DDBJ whole genome shotgun (WGS) entry which is preliminary data.</text>
</comment>
<evidence type="ECO:0000313" key="1">
    <source>
        <dbReference type="EMBL" id="GLC32885.1"/>
    </source>
</evidence>
<name>A0ABQ5NCG5_9CLOT</name>
<evidence type="ECO:0000313" key="2">
    <source>
        <dbReference type="Proteomes" id="UP001208567"/>
    </source>
</evidence>
<protein>
    <recommendedName>
        <fullName evidence="3">Phr family secreted Rap phosphatase inhibitor</fullName>
    </recommendedName>
</protein>
<gene>
    <name evidence="1" type="ORF">bsdE14_42950</name>
</gene>
<proteinExistence type="predicted"/>
<dbReference type="Proteomes" id="UP001208567">
    <property type="component" value="Unassembled WGS sequence"/>
</dbReference>
<sequence>MKKKIVAVVIALAVCLGVGSKLINNVKPNNHKTVAAEYVPNSTDDPAPW</sequence>
<accession>A0ABQ5NCG5</accession>
<keyword evidence="2" id="KW-1185">Reference proteome</keyword>
<organism evidence="1 2">
    <name type="scientific">Clostridium omnivorum</name>
    <dbReference type="NCBI Taxonomy" id="1604902"/>
    <lineage>
        <taxon>Bacteria</taxon>
        <taxon>Bacillati</taxon>
        <taxon>Bacillota</taxon>
        <taxon>Clostridia</taxon>
        <taxon>Eubacteriales</taxon>
        <taxon>Clostridiaceae</taxon>
        <taxon>Clostridium</taxon>
    </lineage>
</organism>
<evidence type="ECO:0008006" key="3">
    <source>
        <dbReference type="Google" id="ProtNLM"/>
    </source>
</evidence>
<dbReference type="EMBL" id="BRXR01000002">
    <property type="protein sequence ID" value="GLC32885.1"/>
    <property type="molecule type" value="Genomic_DNA"/>
</dbReference>